<name>A0A7L2TFQ3_POMRU</name>
<dbReference type="PANTHER" id="PTHR10424:SF68">
    <property type="entry name" value="ENDOGENOUS RETROVIRUS GROUP 3 MEMBER 1 ENV POLYPROTEIN"/>
    <property type="match status" value="1"/>
</dbReference>
<gene>
    <name evidence="1" type="primary">Erv31_1</name>
    <name evidence="1" type="ORF">POSRUF_R14308</name>
</gene>
<proteinExistence type="predicted"/>
<comment type="caution">
    <text evidence="1">The sequence shown here is derived from an EMBL/GenBank/DDBJ whole genome shotgun (WGS) entry which is preliminary data.</text>
</comment>
<feature type="non-terminal residue" evidence="1">
    <location>
        <position position="88"/>
    </location>
</feature>
<dbReference type="InterPro" id="IPR018154">
    <property type="entry name" value="TLV/ENV_coat_polyprotein"/>
</dbReference>
<protein>
    <submittedName>
        <fullName evidence="1">ENR1 protein</fullName>
    </submittedName>
</protein>
<dbReference type="AlphaFoldDB" id="A0A7L2TFQ3"/>
<dbReference type="Proteomes" id="UP000583496">
    <property type="component" value="Unassembled WGS sequence"/>
</dbReference>
<feature type="non-terminal residue" evidence="1">
    <location>
        <position position="1"/>
    </location>
</feature>
<dbReference type="EMBL" id="VYZT01032850">
    <property type="protein sequence ID" value="NXS32266.1"/>
    <property type="molecule type" value="Genomic_DNA"/>
</dbReference>
<dbReference type="PANTHER" id="PTHR10424">
    <property type="entry name" value="VIRAL ENVELOPE PROTEIN"/>
    <property type="match status" value="1"/>
</dbReference>
<evidence type="ECO:0000313" key="2">
    <source>
        <dbReference type="Proteomes" id="UP000583496"/>
    </source>
</evidence>
<dbReference type="OrthoDB" id="9950230at2759"/>
<reference evidence="1 2" key="1">
    <citation type="submission" date="2019-09" db="EMBL/GenBank/DDBJ databases">
        <title>Bird 10,000 Genomes (B10K) Project - Family phase.</title>
        <authorList>
            <person name="Zhang G."/>
        </authorList>
    </citation>
    <scope>NUCLEOTIDE SEQUENCE [LARGE SCALE GENOMIC DNA]</scope>
    <source>
        <strain evidence="1">B10K-DU-002-71</strain>
        <tissue evidence="1">Muscle</tissue>
    </source>
</reference>
<evidence type="ECO:0000313" key="1">
    <source>
        <dbReference type="EMBL" id="NXS32266.1"/>
    </source>
</evidence>
<accession>A0A7L2TFQ3</accession>
<keyword evidence="2" id="KW-1185">Reference proteome</keyword>
<sequence length="88" mass="9983">IKAKKLFECVTRKPNPFQTVPHIAKFWDEIDNIGEGFWKAPNGLYWICGKKAYATLPRLWSGTCTLGVIRPSFFLLPLDSEQNLGVSL</sequence>
<organism evidence="1 2">
    <name type="scientific">Pomatostomus ruficeps</name>
    <name type="common">Chestnut-crowned babbler</name>
    <dbReference type="NCBI Taxonomy" id="9176"/>
    <lineage>
        <taxon>Eukaryota</taxon>
        <taxon>Metazoa</taxon>
        <taxon>Chordata</taxon>
        <taxon>Craniata</taxon>
        <taxon>Vertebrata</taxon>
        <taxon>Euteleostomi</taxon>
        <taxon>Archelosauria</taxon>
        <taxon>Archosauria</taxon>
        <taxon>Dinosauria</taxon>
        <taxon>Saurischia</taxon>
        <taxon>Theropoda</taxon>
        <taxon>Coelurosauria</taxon>
        <taxon>Aves</taxon>
        <taxon>Neognathae</taxon>
        <taxon>Neoaves</taxon>
        <taxon>Telluraves</taxon>
        <taxon>Australaves</taxon>
        <taxon>Passeriformes</taxon>
        <taxon>Sylvioidea</taxon>
        <taxon>Timaliidae</taxon>
        <taxon>Pomatostomus</taxon>
    </lineage>
</organism>